<dbReference type="SMART" id="SM01381">
    <property type="entry name" value="7TM_GPCR_Srsx"/>
    <property type="match status" value="1"/>
</dbReference>
<evidence type="ECO:0000256" key="5">
    <source>
        <dbReference type="ARBA" id="ARBA00023040"/>
    </source>
</evidence>
<name>A0A834XMD4_APHGI</name>
<proteinExistence type="inferred from homology"/>
<dbReference type="EMBL" id="JACMRX010000006">
    <property type="protein sequence ID" value="KAF7987376.1"/>
    <property type="molecule type" value="Genomic_DNA"/>
</dbReference>
<organism evidence="12 13">
    <name type="scientific">Aphidius gifuensis</name>
    <name type="common">Parasitoid wasp</name>
    <dbReference type="NCBI Taxonomy" id="684658"/>
    <lineage>
        <taxon>Eukaryota</taxon>
        <taxon>Metazoa</taxon>
        <taxon>Ecdysozoa</taxon>
        <taxon>Arthropoda</taxon>
        <taxon>Hexapoda</taxon>
        <taxon>Insecta</taxon>
        <taxon>Pterygota</taxon>
        <taxon>Neoptera</taxon>
        <taxon>Endopterygota</taxon>
        <taxon>Hymenoptera</taxon>
        <taxon>Apocrita</taxon>
        <taxon>Ichneumonoidea</taxon>
        <taxon>Braconidae</taxon>
        <taxon>Aphidiinae</taxon>
        <taxon>Aphidius</taxon>
    </lineage>
</organism>
<evidence type="ECO:0000256" key="3">
    <source>
        <dbReference type="ARBA" id="ARBA00022692"/>
    </source>
</evidence>
<reference evidence="12 13" key="1">
    <citation type="submission" date="2020-08" db="EMBL/GenBank/DDBJ databases">
        <title>Aphidius gifuensis genome sequencing and assembly.</title>
        <authorList>
            <person name="Du Z."/>
        </authorList>
    </citation>
    <scope>NUCLEOTIDE SEQUENCE [LARGE SCALE GENOMIC DNA]</scope>
    <source>
        <strain evidence="12">YNYX2018</strain>
        <tissue evidence="12">Adults</tissue>
    </source>
</reference>
<evidence type="ECO:0000256" key="4">
    <source>
        <dbReference type="ARBA" id="ARBA00022989"/>
    </source>
</evidence>
<feature type="transmembrane region" description="Helical" evidence="10">
    <location>
        <begin position="115"/>
        <end position="140"/>
    </location>
</feature>
<gene>
    <name evidence="12" type="ORF">HCN44_003138</name>
</gene>
<dbReference type="GO" id="GO:0004983">
    <property type="term" value="F:neuropeptide Y receptor activity"/>
    <property type="evidence" value="ECO:0007669"/>
    <property type="project" value="InterPro"/>
</dbReference>
<feature type="transmembrane region" description="Helical" evidence="10">
    <location>
        <begin position="194"/>
        <end position="215"/>
    </location>
</feature>
<evidence type="ECO:0000313" key="12">
    <source>
        <dbReference type="EMBL" id="KAF7987376.1"/>
    </source>
</evidence>
<dbReference type="InterPro" id="IPR017452">
    <property type="entry name" value="GPCR_Rhodpsn_7TM"/>
</dbReference>
<dbReference type="Pfam" id="PF00001">
    <property type="entry name" value="7tm_1"/>
    <property type="match status" value="1"/>
</dbReference>
<keyword evidence="3 9" id="KW-0812">Transmembrane</keyword>
<evidence type="ECO:0000256" key="6">
    <source>
        <dbReference type="ARBA" id="ARBA00023136"/>
    </source>
</evidence>
<feature type="transmembrane region" description="Helical" evidence="10">
    <location>
        <begin position="78"/>
        <end position="103"/>
    </location>
</feature>
<feature type="domain" description="G-protein coupled receptors family 1 profile" evidence="11">
    <location>
        <begin position="94"/>
        <end position="382"/>
    </location>
</feature>
<dbReference type="SUPFAM" id="SSF81321">
    <property type="entry name" value="Family A G protein-coupled receptor-like"/>
    <property type="match status" value="1"/>
</dbReference>
<keyword evidence="13" id="KW-1185">Reference proteome</keyword>
<evidence type="ECO:0000256" key="2">
    <source>
        <dbReference type="ARBA" id="ARBA00010663"/>
    </source>
</evidence>
<evidence type="ECO:0000259" key="11">
    <source>
        <dbReference type="PROSITE" id="PS50262"/>
    </source>
</evidence>
<comment type="similarity">
    <text evidence="2 9">Belongs to the G-protein coupled receptor 1 family.</text>
</comment>
<keyword evidence="8 9" id="KW-0807">Transducer</keyword>
<dbReference type="PROSITE" id="PS00237">
    <property type="entry name" value="G_PROTEIN_RECEP_F1_1"/>
    <property type="match status" value="1"/>
</dbReference>
<dbReference type="InterPro" id="IPR000611">
    <property type="entry name" value="NPY_rcpt"/>
</dbReference>
<dbReference type="AlphaFoldDB" id="A0A834XMD4"/>
<dbReference type="PANTHER" id="PTHR24243:SF224">
    <property type="entry name" value="G-PROTEIN COUPLED RECEPTOR 19-RELATED"/>
    <property type="match status" value="1"/>
</dbReference>
<accession>A0A834XMD4</accession>
<dbReference type="PRINTS" id="PR01012">
    <property type="entry name" value="NRPEPTIDEYR"/>
</dbReference>
<dbReference type="InterPro" id="IPR000276">
    <property type="entry name" value="GPCR_Rhodpsn"/>
</dbReference>
<feature type="transmembrane region" description="Helical" evidence="10">
    <location>
        <begin position="322"/>
        <end position="342"/>
    </location>
</feature>
<keyword evidence="7 9" id="KW-0675">Receptor</keyword>
<dbReference type="Proteomes" id="UP000639338">
    <property type="component" value="Unassembled WGS sequence"/>
</dbReference>
<evidence type="ECO:0000256" key="10">
    <source>
        <dbReference type="SAM" id="Phobius"/>
    </source>
</evidence>
<feature type="transmembrane region" description="Helical" evidence="10">
    <location>
        <begin position="152"/>
        <end position="173"/>
    </location>
</feature>
<dbReference type="PROSITE" id="PS50262">
    <property type="entry name" value="G_PROTEIN_RECEP_F1_2"/>
    <property type="match status" value="1"/>
</dbReference>
<feature type="transmembrane region" description="Helical" evidence="10">
    <location>
        <begin position="246"/>
        <end position="265"/>
    </location>
</feature>
<evidence type="ECO:0000256" key="9">
    <source>
        <dbReference type="RuleBase" id="RU000688"/>
    </source>
</evidence>
<evidence type="ECO:0000256" key="8">
    <source>
        <dbReference type="ARBA" id="ARBA00023224"/>
    </source>
</evidence>
<dbReference type="PRINTS" id="PR00237">
    <property type="entry name" value="GPCRRHODOPSN"/>
</dbReference>
<keyword evidence="6 10" id="KW-0472">Membrane</keyword>
<sequence>MTVNLVDFLSFKKLPMDGLSQGDDKFNVRMLQEVETWNVHPLNISTTIMPNDNVTMNQTFRNSSNNEEYIFDRIDVRIIFITLYSIVFFFCFFGNLIVILVVIYSKRMRGVTNFFLANLAVADLCVGIFCVYQTLTNYIMNSWLLGSFFCKLYMFVHALSYTASIMILVLVCIERYLAIVHPIKCRSILTRGRLRIIVMIVWIFAAVYASPRFIYVDTIHHELNSGSIDIICIPNIKKNNKNIFDAVNLIILYLLPLLLMTILYTRIAIGLWKSSSAFCTNGIINKNNNSHNNNNNKSNNNSHRINHVNSSSKNILRARRGVIKMLVAVVFIFAICNLPQQIRIFWLHWDPSYNFSSNFSTILTVSTFLISYMNSCLNPLLYAFLSRNFRRAMKELFTIDKRNPGRFRMGYITGDVLRFDNGRNHTIIPHSSVVRLSSAHDSPVTTQTITRQNTFIKSNT</sequence>
<comment type="caution">
    <text evidence="12">The sequence shown here is derived from an EMBL/GenBank/DDBJ whole genome shotgun (WGS) entry which is preliminary data.</text>
</comment>
<keyword evidence="5 9" id="KW-0297">G-protein coupled receptor</keyword>
<keyword evidence="4 10" id="KW-1133">Transmembrane helix</keyword>
<dbReference type="OrthoDB" id="5964776at2759"/>
<dbReference type="Gene3D" id="1.20.1070.10">
    <property type="entry name" value="Rhodopsin 7-helix transmembrane proteins"/>
    <property type="match status" value="1"/>
</dbReference>
<dbReference type="PANTHER" id="PTHR24243">
    <property type="entry name" value="G-PROTEIN COUPLED RECEPTOR"/>
    <property type="match status" value="1"/>
</dbReference>
<evidence type="ECO:0000313" key="13">
    <source>
        <dbReference type="Proteomes" id="UP000639338"/>
    </source>
</evidence>
<comment type="subcellular location">
    <subcellularLocation>
        <location evidence="1">Membrane</location>
        <topology evidence="1">Multi-pass membrane protein</topology>
    </subcellularLocation>
</comment>
<evidence type="ECO:0000256" key="7">
    <source>
        <dbReference type="ARBA" id="ARBA00023170"/>
    </source>
</evidence>
<evidence type="ECO:0000256" key="1">
    <source>
        <dbReference type="ARBA" id="ARBA00004141"/>
    </source>
</evidence>
<feature type="transmembrane region" description="Helical" evidence="10">
    <location>
        <begin position="362"/>
        <end position="385"/>
    </location>
</feature>
<protein>
    <recommendedName>
        <fullName evidence="11">G-protein coupled receptors family 1 profile domain-containing protein</fullName>
    </recommendedName>
</protein>
<dbReference type="GO" id="GO:0005886">
    <property type="term" value="C:plasma membrane"/>
    <property type="evidence" value="ECO:0007669"/>
    <property type="project" value="TreeGrafter"/>
</dbReference>